<proteinExistence type="predicted"/>
<reference evidence="4" key="1">
    <citation type="submission" date="2025-05" db="UniProtKB">
        <authorList>
            <consortium name="RefSeq"/>
        </authorList>
    </citation>
    <scope>NUCLEOTIDE SEQUENCE [LARGE SCALE GENOMIC DNA]</scope>
</reference>
<evidence type="ECO:0000256" key="1">
    <source>
        <dbReference type="SAM" id="MobiDB-lite"/>
    </source>
</evidence>
<dbReference type="InterPro" id="IPR031941">
    <property type="entry name" value="DUF4773"/>
</dbReference>
<reference evidence="5" key="2">
    <citation type="submission" date="2025-08" db="UniProtKB">
        <authorList>
            <consortium name="RefSeq"/>
        </authorList>
    </citation>
    <scope>IDENTIFICATION</scope>
</reference>
<organism evidence="4 5">
    <name type="scientific">Bicyclus anynana</name>
    <name type="common">Squinting bush brown butterfly</name>
    <dbReference type="NCBI Taxonomy" id="110368"/>
    <lineage>
        <taxon>Eukaryota</taxon>
        <taxon>Metazoa</taxon>
        <taxon>Ecdysozoa</taxon>
        <taxon>Arthropoda</taxon>
        <taxon>Hexapoda</taxon>
        <taxon>Insecta</taxon>
        <taxon>Pterygota</taxon>
        <taxon>Neoptera</taxon>
        <taxon>Endopterygota</taxon>
        <taxon>Lepidoptera</taxon>
        <taxon>Glossata</taxon>
        <taxon>Ditrysia</taxon>
        <taxon>Papilionoidea</taxon>
        <taxon>Nymphalidae</taxon>
        <taxon>Satyrinae</taxon>
        <taxon>Satyrini</taxon>
        <taxon>Mycalesina</taxon>
        <taxon>Bicyclus</taxon>
    </lineage>
</organism>
<keyword evidence="4" id="KW-1185">Reference proteome</keyword>
<dbReference type="PANTHER" id="PTHR36299">
    <property type="entry name" value="AGAP008005-PA"/>
    <property type="match status" value="1"/>
</dbReference>
<dbReference type="KEGG" id="bany:112043010"/>
<dbReference type="GeneID" id="112043010"/>
<name>A0A6J1MU73_BICAN</name>
<feature type="domain" description="DUF4773" evidence="3">
    <location>
        <begin position="81"/>
        <end position="202"/>
    </location>
</feature>
<evidence type="ECO:0000313" key="4">
    <source>
        <dbReference type="Proteomes" id="UP001652582"/>
    </source>
</evidence>
<dbReference type="RefSeq" id="XP_023934016.2">
    <property type="nucleotide sequence ID" value="XM_024078248.2"/>
</dbReference>
<dbReference type="Proteomes" id="UP001652582">
    <property type="component" value="Chromosome 1"/>
</dbReference>
<dbReference type="OrthoDB" id="5952164at2759"/>
<feature type="region of interest" description="Disordered" evidence="1">
    <location>
        <begin position="209"/>
        <end position="230"/>
    </location>
</feature>
<dbReference type="AlphaFoldDB" id="A0A6J1MU73"/>
<sequence length="257" mass="28723">MKLKVAKMFLFFVVCAVTVGVSGVSSKQRLFFESIKEDNAMDVADFSVYYDLETNKTIRTMMPRPWYKPGWLLRLPFRGGPCKCVDMRCKCCTGIRVQALNLDRQTCGILTYEPQQSTIEFEVVMNNASVLRDSFSTRNPPPFCVPVPVPYLPPGLVDMCVRLFDVTVVDQKLHVCMDMDTRIDKAPIVILHFDCMDMGAGGVSLTKPSGSDSNIILPGSPDTTTESGQVDSDVYDPVTEQGTMPEKSFIKNSIRYI</sequence>
<feature type="signal peptide" evidence="2">
    <location>
        <begin position="1"/>
        <end position="23"/>
    </location>
</feature>
<evidence type="ECO:0000256" key="2">
    <source>
        <dbReference type="SAM" id="SignalP"/>
    </source>
</evidence>
<dbReference type="PANTHER" id="PTHR36299:SF1">
    <property type="entry name" value="DUF4773 DOMAIN-CONTAINING PROTEIN"/>
    <property type="match status" value="1"/>
</dbReference>
<evidence type="ECO:0000313" key="5">
    <source>
        <dbReference type="RefSeq" id="XP_023934016.2"/>
    </source>
</evidence>
<dbReference type="Pfam" id="PF15998">
    <property type="entry name" value="DUF4773"/>
    <property type="match status" value="1"/>
</dbReference>
<feature type="chain" id="PRO_5046140810" evidence="2">
    <location>
        <begin position="24"/>
        <end position="257"/>
    </location>
</feature>
<gene>
    <name evidence="5" type="primary">LOC112043010</name>
</gene>
<keyword evidence="2" id="KW-0732">Signal</keyword>
<accession>A0A6J1MU73</accession>
<evidence type="ECO:0000259" key="3">
    <source>
        <dbReference type="Pfam" id="PF15998"/>
    </source>
</evidence>
<protein>
    <submittedName>
        <fullName evidence="5">Uncharacterized protein LOC112043010</fullName>
    </submittedName>
</protein>
<feature type="compositionally biased region" description="Polar residues" evidence="1">
    <location>
        <begin position="221"/>
        <end position="230"/>
    </location>
</feature>